<dbReference type="InterPro" id="IPR014729">
    <property type="entry name" value="Rossmann-like_a/b/a_fold"/>
</dbReference>
<feature type="non-terminal residue" evidence="2">
    <location>
        <position position="139"/>
    </location>
</feature>
<dbReference type="Pfam" id="PF01902">
    <property type="entry name" value="Diphthami_syn_2"/>
    <property type="match status" value="1"/>
</dbReference>
<dbReference type="AlphaFoldDB" id="X1UYR5"/>
<evidence type="ECO:0000313" key="2">
    <source>
        <dbReference type="EMBL" id="GAI97499.1"/>
    </source>
</evidence>
<evidence type="ECO:0000259" key="1">
    <source>
        <dbReference type="Pfam" id="PF01902"/>
    </source>
</evidence>
<reference evidence="2" key="1">
    <citation type="journal article" date="2014" name="Front. Microbiol.">
        <title>High frequency of phylogenetically diverse reductive dehalogenase-homologous genes in deep subseafloor sedimentary metagenomes.</title>
        <authorList>
            <person name="Kawai M."/>
            <person name="Futagami T."/>
            <person name="Toyoda A."/>
            <person name="Takaki Y."/>
            <person name="Nishi S."/>
            <person name="Hori S."/>
            <person name="Arai W."/>
            <person name="Tsubouchi T."/>
            <person name="Morono Y."/>
            <person name="Uchiyama I."/>
            <person name="Ito T."/>
            <person name="Fujiyama A."/>
            <person name="Inagaki F."/>
            <person name="Takami H."/>
        </authorList>
    </citation>
    <scope>NUCLEOTIDE SEQUENCE</scope>
    <source>
        <strain evidence="2">Expedition CK06-06</strain>
    </source>
</reference>
<name>X1UYR5_9ZZZZ</name>
<dbReference type="PANTHER" id="PTHR12196:SF2">
    <property type="entry name" value="DIPHTHINE--AMMONIA LIGASE"/>
    <property type="match status" value="1"/>
</dbReference>
<proteinExistence type="predicted"/>
<accession>X1UYR5</accession>
<dbReference type="CDD" id="cd01994">
    <property type="entry name" value="AANH_PF0828-like"/>
    <property type="match status" value="1"/>
</dbReference>
<dbReference type="GO" id="GO:0017183">
    <property type="term" value="P:protein histidyl modification to diphthamide"/>
    <property type="evidence" value="ECO:0007669"/>
    <property type="project" value="TreeGrafter"/>
</dbReference>
<dbReference type="EMBL" id="BARW01020938">
    <property type="protein sequence ID" value="GAI97499.1"/>
    <property type="molecule type" value="Genomic_DNA"/>
</dbReference>
<comment type="caution">
    <text evidence="2">The sequence shown here is derived from an EMBL/GenBank/DDBJ whole genome shotgun (WGS) entry which is preliminary data.</text>
</comment>
<dbReference type="Gene3D" id="3.40.50.620">
    <property type="entry name" value="HUPs"/>
    <property type="match status" value="1"/>
</dbReference>
<dbReference type="SUPFAM" id="SSF52402">
    <property type="entry name" value="Adenine nucleotide alpha hydrolases-like"/>
    <property type="match status" value="1"/>
</dbReference>
<dbReference type="NCBIfam" id="TIGR00290">
    <property type="entry name" value="MJ0570_dom"/>
    <property type="match status" value="1"/>
</dbReference>
<dbReference type="InterPro" id="IPR030662">
    <property type="entry name" value="DPH6/MJ0570"/>
</dbReference>
<dbReference type="GO" id="GO:0017178">
    <property type="term" value="F:diphthine-ammonia ligase activity"/>
    <property type="evidence" value="ECO:0007669"/>
    <property type="project" value="TreeGrafter"/>
</dbReference>
<organism evidence="2">
    <name type="scientific">marine sediment metagenome</name>
    <dbReference type="NCBI Taxonomy" id="412755"/>
    <lineage>
        <taxon>unclassified sequences</taxon>
        <taxon>metagenomes</taxon>
        <taxon>ecological metagenomes</taxon>
    </lineage>
</organism>
<sequence length="139" mass="16084">MKCAVLFSGGKDSTYAGYLAKQQGHELTCLISMVSENPESYMFHTPNIMLVKKQAEIMELPLLIQPTEGKKEEELLDLERIIYDAIHQFKIEAVITGAMHSDYQKSRIQKICNLLRLKCINPLWHKDEIEYLDELIKNK</sequence>
<protein>
    <recommendedName>
        <fullName evidence="1">Diphthamide synthase domain-containing protein</fullName>
    </recommendedName>
</protein>
<feature type="domain" description="Diphthamide synthase" evidence="1">
    <location>
        <begin position="1"/>
        <end position="138"/>
    </location>
</feature>
<gene>
    <name evidence="2" type="ORF">S12H4_35277</name>
</gene>
<dbReference type="InterPro" id="IPR002761">
    <property type="entry name" value="Diphthami_syn_dom"/>
</dbReference>
<dbReference type="PANTHER" id="PTHR12196">
    <property type="entry name" value="DOMAIN OF UNKNOWN FUNCTION 71 DUF71 -CONTAINING PROTEIN"/>
    <property type="match status" value="1"/>
</dbReference>